<evidence type="ECO:0000313" key="3">
    <source>
        <dbReference type="Proteomes" id="UP001066276"/>
    </source>
</evidence>
<reference evidence="2" key="1">
    <citation type="journal article" date="2022" name="bioRxiv">
        <title>Sequencing and chromosome-scale assembly of the giantPleurodeles waltlgenome.</title>
        <authorList>
            <person name="Brown T."/>
            <person name="Elewa A."/>
            <person name="Iarovenko S."/>
            <person name="Subramanian E."/>
            <person name="Araus A.J."/>
            <person name="Petzold A."/>
            <person name="Susuki M."/>
            <person name="Suzuki K.-i.T."/>
            <person name="Hayashi T."/>
            <person name="Toyoda A."/>
            <person name="Oliveira C."/>
            <person name="Osipova E."/>
            <person name="Leigh N.D."/>
            <person name="Simon A."/>
            <person name="Yun M.H."/>
        </authorList>
    </citation>
    <scope>NUCLEOTIDE SEQUENCE</scope>
    <source>
        <strain evidence="2">20211129_DDA</strain>
        <tissue evidence="2">Liver</tissue>
    </source>
</reference>
<dbReference type="EMBL" id="JANPWB010000016">
    <property type="protein sequence ID" value="KAJ1084554.1"/>
    <property type="molecule type" value="Genomic_DNA"/>
</dbReference>
<dbReference type="Proteomes" id="UP001066276">
    <property type="component" value="Chromosome 12"/>
</dbReference>
<gene>
    <name evidence="2" type="ORF">NDU88_004701</name>
</gene>
<feature type="region of interest" description="Disordered" evidence="1">
    <location>
        <begin position="1"/>
        <end position="23"/>
    </location>
</feature>
<evidence type="ECO:0000313" key="2">
    <source>
        <dbReference type="EMBL" id="KAJ1084554.1"/>
    </source>
</evidence>
<keyword evidence="3" id="KW-1185">Reference proteome</keyword>
<name>A0AAV7L1P9_PLEWA</name>
<proteinExistence type="predicted"/>
<organism evidence="2 3">
    <name type="scientific">Pleurodeles waltl</name>
    <name type="common">Iberian ribbed newt</name>
    <dbReference type="NCBI Taxonomy" id="8319"/>
    <lineage>
        <taxon>Eukaryota</taxon>
        <taxon>Metazoa</taxon>
        <taxon>Chordata</taxon>
        <taxon>Craniata</taxon>
        <taxon>Vertebrata</taxon>
        <taxon>Euteleostomi</taxon>
        <taxon>Amphibia</taxon>
        <taxon>Batrachia</taxon>
        <taxon>Caudata</taxon>
        <taxon>Salamandroidea</taxon>
        <taxon>Salamandridae</taxon>
        <taxon>Pleurodelinae</taxon>
        <taxon>Pleurodeles</taxon>
    </lineage>
</organism>
<evidence type="ECO:0000256" key="1">
    <source>
        <dbReference type="SAM" id="MobiDB-lite"/>
    </source>
</evidence>
<dbReference type="AlphaFoldDB" id="A0AAV7L1P9"/>
<protein>
    <submittedName>
        <fullName evidence="2">Uncharacterized protein</fullName>
    </submittedName>
</protein>
<sequence length="66" mass="7072">MGSVAAGKTRPAPPLQGDLHGPVHDSCVLNMFRDRTPANTSTPLALVQPVHDTGTFYLPPAEYDLE</sequence>
<comment type="caution">
    <text evidence="2">The sequence shown here is derived from an EMBL/GenBank/DDBJ whole genome shotgun (WGS) entry which is preliminary data.</text>
</comment>
<accession>A0AAV7L1P9</accession>